<dbReference type="AlphaFoldDB" id="A0A1B6NXX9"/>
<comment type="caution">
    <text evidence="2">The sequence shown here is derived from an EMBL/GenBank/DDBJ whole genome shotgun (WGS) entry which is preliminary data.</text>
</comment>
<feature type="compositionally biased region" description="Basic and acidic residues" evidence="1">
    <location>
        <begin position="9"/>
        <end position="19"/>
    </location>
</feature>
<organism evidence="2">
    <name type="scientific">marine sediment metagenome</name>
    <dbReference type="NCBI Taxonomy" id="412755"/>
    <lineage>
        <taxon>unclassified sequences</taxon>
        <taxon>metagenomes</taxon>
        <taxon>ecological metagenomes</taxon>
    </lineage>
</organism>
<protein>
    <submittedName>
        <fullName evidence="2">Uncharacterized protein</fullName>
    </submittedName>
</protein>
<dbReference type="EMBL" id="AYSL01000080">
    <property type="protein sequence ID" value="KTF08228.1"/>
    <property type="molecule type" value="Genomic_DNA"/>
</dbReference>
<evidence type="ECO:0000313" key="2">
    <source>
        <dbReference type="EMBL" id="KTF08228.1"/>
    </source>
</evidence>
<proteinExistence type="predicted"/>
<evidence type="ECO:0000256" key="1">
    <source>
        <dbReference type="SAM" id="MobiDB-lite"/>
    </source>
</evidence>
<feature type="non-terminal residue" evidence="2">
    <location>
        <position position="29"/>
    </location>
</feature>
<sequence length="29" mass="3322">MISAQAQRVDVKKLQKETDNACPKRHTQP</sequence>
<name>A0A1B6NXX9_9ZZZZ</name>
<feature type="region of interest" description="Disordered" evidence="1">
    <location>
        <begin position="1"/>
        <end position="29"/>
    </location>
</feature>
<reference evidence="2" key="1">
    <citation type="submission" date="2013-11" db="EMBL/GenBank/DDBJ databases">
        <title>Microbial diversity, functional groups and degradation webs in Northern and Southern Mediterranean and Red Sea marine crude oil polluted sites.</title>
        <authorList>
            <person name="Daffonchio D."/>
            <person name="Mapelli F."/>
            <person name="Ferrer M."/>
            <person name="Richter M."/>
            <person name="Cherif A."/>
            <person name="Malkawi H.I."/>
            <person name="Yakimov M.M."/>
            <person name="Abdel-Fattah Y.R."/>
            <person name="Blaghen M."/>
            <person name="Golyshin P.N."/>
            <person name="Kalogerakis N."/>
            <person name="Boon N."/>
            <person name="Magagnini M."/>
            <person name="Fava F."/>
        </authorList>
    </citation>
    <scope>NUCLEOTIDE SEQUENCE</scope>
</reference>
<gene>
    <name evidence="2" type="ORF">MGSAQ_000277</name>
</gene>
<accession>A0A1B6NXX9</accession>